<evidence type="ECO:0000313" key="11">
    <source>
        <dbReference type="Proteomes" id="UP000323067"/>
    </source>
</evidence>
<feature type="compositionally biased region" description="Polar residues" evidence="8">
    <location>
        <begin position="298"/>
        <end position="311"/>
    </location>
</feature>
<evidence type="ECO:0000256" key="1">
    <source>
        <dbReference type="ARBA" id="ARBA00009258"/>
    </source>
</evidence>
<dbReference type="SUPFAM" id="SSF53335">
    <property type="entry name" value="S-adenosyl-L-methionine-dependent methyltransferases"/>
    <property type="match status" value="1"/>
</dbReference>
<protein>
    <recommendedName>
        <fullName evidence="6">rRNA methyltransferase 2, mitochondrial</fullName>
    </recommendedName>
</protein>
<feature type="coiled-coil region" evidence="7">
    <location>
        <begin position="70"/>
        <end position="255"/>
    </location>
</feature>
<dbReference type="OrthoDB" id="20105at2759"/>
<evidence type="ECO:0000256" key="8">
    <source>
        <dbReference type="SAM" id="MobiDB-lite"/>
    </source>
</evidence>
<feature type="region of interest" description="Disordered" evidence="8">
    <location>
        <begin position="353"/>
        <end position="395"/>
    </location>
</feature>
<evidence type="ECO:0000259" key="9">
    <source>
        <dbReference type="Pfam" id="PF01728"/>
    </source>
</evidence>
<dbReference type="GO" id="GO:0005739">
    <property type="term" value="C:mitochondrion"/>
    <property type="evidence" value="ECO:0007669"/>
    <property type="project" value="TreeGrafter"/>
</dbReference>
<dbReference type="InterPro" id="IPR002877">
    <property type="entry name" value="RNA_MeTrfase_FtsJ_dom"/>
</dbReference>
<dbReference type="PANTHER" id="PTHR10920:SF18">
    <property type="entry name" value="RRNA METHYLTRANSFERASE 2, MITOCHONDRIAL"/>
    <property type="match status" value="1"/>
</dbReference>
<reference evidence="10 11" key="1">
    <citation type="journal article" date="2017" name="BMC Genomics">
        <title>Chromosome level assembly and secondary metabolite potential of the parasitic fungus Cordyceps militaris.</title>
        <authorList>
            <person name="Kramer G.J."/>
            <person name="Nodwell J.R."/>
        </authorList>
    </citation>
    <scope>NUCLEOTIDE SEQUENCE [LARGE SCALE GENOMIC DNA]</scope>
    <source>
        <strain evidence="10 11">ATCC 34164</strain>
    </source>
</reference>
<keyword evidence="4 10" id="KW-0808">Transferase</keyword>
<dbReference type="InterPro" id="IPR029063">
    <property type="entry name" value="SAM-dependent_MTases_sf"/>
</dbReference>
<evidence type="ECO:0000256" key="2">
    <source>
        <dbReference type="ARBA" id="ARBA00022552"/>
    </source>
</evidence>
<organism evidence="10 11">
    <name type="scientific">Cordyceps militaris</name>
    <name type="common">Caterpillar fungus</name>
    <name type="synonym">Clavaria militaris</name>
    <dbReference type="NCBI Taxonomy" id="73501"/>
    <lineage>
        <taxon>Eukaryota</taxon>
        <taxon>Fungi</taxon>
        <taxon>Dikarya</taxon>
        <taxon>Ascomycota</taxon>
        <taxon>Pezizomycotina</taxon>
        <taxon>Sordariomycetes</taxon>
        <taxon>Hypocreomycetidae</taxon>
        <taxon>Hypocreales</taxon>
        <taxon>Cordycipitaceae</taxon>
        <taxon>Cordyceps</taxon>
    </lineage>
</organism>
<keyword evidence="2" id="KW-0698">rRNA processing</keyword>
<feature type="region of interest" description="Disordered" evidence="8">
    <location>
        <begin position="447"/>
        <end position="486"/>
    </location>
</feature>
<dbReference type="PANTHER" id="PTHR10920">
    <property type="entry name" value="RIBOSOMAL RNA METHYLTRANSFERASE"/>
    <property type="match status" value="1"/>
</dbReference>
<dbReference type="InterPro" id="IPR050082">
    <property type="entry name" value="RNA_methyltr_RlmE"/>
</dbReference>
<keyword evidence="5" id="KW-0949">S-adenosyl-L-methionine</keyword>
<sequence>MATATSERMSRIHQLYHKYQQGLHSVELINRDEAERRLSLEALALRDAKAALEDLASEKELRTLFLEESVEALRTELLETKRQSSEQESRLRQQRDEIQSLKIDVEYLNSSAEASNGALQDKATLTRELESLRPQLDQLKSQLASHQAVVASNGDLQRQVSTLEVQLENEKRLTARSQKTDEKGAISDLRFKLQQCEARFNTERQEKENLKRELTDSRADTDLHKERCGVMKIKLKELQSAFKDAQADLQKNRRELSIIRKTPVNIIEEPQSKSPKFKRARVSVESQSSAVDTALDNVDTQTSGDQNVSETRQQRRRGADHALVGEKSNFSITPFLNKSRGATDYAELDSDKFASGVDSEDSPRQPHARKRKTSRVKSPAKTQHPTPKGRKLSTSLIKDNAGASTLSSRPLLNESNTLARFATSKRARLLKVTDAILANDYEADPVSETACQNPELKPDALSTQGDGPEDQGAEAEGQKKKRKLLGGRVRTMFDDDEVETNDDPSTLLRGASAKRARAQLRGVANAFAGPGSTFSPLKKERRGVNASFIGRPFLWTPRILISLRFSSSNSRWKQRQGNDAYAREAKVQGLKSRAAFKLMEGFAPGSWSQVAIDRTRPGGKVIGIDLIPAEPPKGVATFQGDFLSLGVQKMVKDFIRETIQDPPKRHGGEAAMHGSLAMDQQGCVDVGRLTAASVAEDEKMQVVDIVLSDMLMNTSGVAFRDHAGSMESKEAFFVALRRKASSA</sequence>
<evidence type="ECO:0000256" key="6">
    <source>
        <dbReference type="ARBA" id="ARBA00041184"/>
    </source>
</evidence>
<name>A0A2H4SRN7_CORMI</name>
<dbReference type="Gene3D" id="3.40.50.150">
    <property type="entry name" value="Vaccinia Virus protein VP39"/>
    <property type="match status" value="1"/>
</dbReference>
<feature type="domain" description="Ribosomal RNA methyltransferase FtsJ" evidence="9">
    <location>
        <begin position="601"/>
        <end position="735"/>
    </location>
</feature>
<gene>
    <name evidence="10" type="ORF">A9K55_001389</name>
</gene>
<dbReference type="EMBL" id="CP023326">
    <property type="protein sequence ID" value="ATY65776.1"/>
    <property type="molecule type" value="Genomic_DNA"/>
</dbReference>
<evidence type="ECO:0000313" key="10">
    <source>
        <dbReference type="EMBL" id="ATY65776.1"/>
    </source>
</evidence>
<dbReference type="GO" id="GO:0008650">
    <property type="term" value="F:rRNA (uridine-2'-O-)-methyltransferase activity"/>
    <property type="evidence" value="ECO:0007669"/>
    <property type="project" value="TreeGrafter"/>
</dbReference>
<proteinExistence type="inferred from homology"/>
<dbReference type="AlphaFoldDB" id="A0A2H4SRN7"/>
<feature type="compositionally biased region" description="Basic residues" evidence="8">
    <location>
        <begin position="366"/>
        <end position="375"/>
    </location>
</feature>
<keyword evidence="3 10" id="KW-0489">Methyltransferase</keyword>
<evidence type="ECO:0000256" key="7">
    <source>
        <dbReference type="SAM" id="Coils"/>
    </source>
</evidence>
<keyword evidence="7" id="KW-0175">Coiled coil</keyword>
<evidence type="ECO:0000256" key="4">
    <source>
        <dbReference type="ARBA" id="ARBA00022679"/>
    </source>
</evidence>
<dbReference type="Proteomes" id="UP000323067">
    <property type="component" value="Chromosome iii"/>
</dbReference>
<dbReference type="VEuPathDB" id="FungiDB:A9K55_001389"/>
<evidence type="ECO:0000256" key="3">
    <source>
        <dbReference type="ARBA" id="ARBA00022603"/>
    </source>
</evidence>
<evidence type="ECO:0000256" key="5">
    <source>
        <dbReference type="ARBA" id="ARBA00022691"/>
    </source>
</evidence>
<accession>A0A2H4SRN7</accession>
<dbReference type="Pfam" id="PF01728">
    <property type="entry name" value="FtsJ"/>
    <property type="match status" value="1"/>
</dbReference>
<feature type="region of interest" description="Disordered" evidence="8">
    <location>
        <begin position="270"/>
        <end position="325"/>
    </location>
</feature>
<comment type="similarity">
    <text evidence="1">Belongs to the class I-like SAM-binding methyltransferase superfamily. RNA methyltransferase RlmE family.</text>
</comment>